<dbReference type="Proteomes" id="UP000242146">
    <property type="component" value="Unassembled WGS sequence"/>
</dbReference>
<gene>
    <name evidence="1" type="ORF">DM01DRAFT_1379606</name>
</gene>
<proteinExistence type="predicted"/>
<keyword evidence="2" id="KW-1185">Reference proteome</keyword>
<dbReference type="AlphaFoldDB" id="A0A1X2GY85"/>
<name>A0A1X2GY85_9FUNG</name>
<sequence>MLTAYPSFHSHFSRKRACHDDVTWNKRQKRSQLYECSRPAPLPMPAPIQHHSSPPAYKEPNASLSMHQDTLMTCQDQDEPACAGPQLPDIRQLLSPGASFAPAMVNGHMLMMEKRHDGQLCIPQAVLRVPIQRSPPSWKSMQPVDWMDVD</sequence>
<evidence type="ECO:0000313" key="1">
    <source>
        <dbReference type="EMBL" id="ORX63053.1"/>
    </source>
</evidence>
<accession>A0A1X2GY85</accession>
<dbReference type="EMBL" id="MCGT01000001">
    <property type="protein sequence ID" value="ORX63053.1"/>
    <property type="molecule type" value="Genomic_DNA"/>
</dbReference>
<evidence type="ECO:0000313" key="2">
    <source>
        <dbReference type="Proteomes" id="UP000242146"/>
    </source>
</evidence>
<organism evidence="1 2">
    <name type="scientific">Hesseltinella vesiculosa</name>
    <dbReference type="NCBI Taxonomy" id="101127"/>
    <lineage>
        <taxon>Eukaryota</taxon>
        <taxon>Fungi</taxon>
        <taxon>Fungi incertae sedis</taxon>
        <taxon>Mucoromycota</taxon>
        <taxon>Mucoromycotina</taxon>
        <taxon>Mucoromycetes</taxon>
        <taxon>Mucorales</taxon>
        <taxon>Cunninghamellaceae</taxon>
        <taxon>Hesseltinella</taxon>
    </lineage>
</organism>
<protein>
    <submittedName>
        <fullName evidence="1">Uncharacterized protein</fullName>
    </submittedName>
</protein>
<comment type="caution">
    <text evidence="1">The sequence shown here is derived from an EMBL/GenBank/DDBJ whole genome shotgun (WGS) entry which is preliminary data.</text>
</comment>
<reference evidence="1 2" key="1">
    <citation type="submission" date="2016-07" db="EMBL/GenBank/DDBJ databases">
        <title>Pervasive Adenine N6-methylation of Active Genes in Fungi.</title>
        <authorList>
            <consortium name="DOE Joint Genome Institute"/>
            <person name="Mondo S.J."/>
            <person name="Dannebaum R.O."/>
            <person name="Kuo R.C."/>
            <person name="Labutti K."/>
            <person name="Haridas S."/>
            <person name="Kuo A."/>
            <person name="Salamov A."/>
            <person name="Ahrendt S.R."/>
            <person name="Lipzen A."/>
            <person name="Sullivan W."/>
            <person name="Andreopoulos W.B."/>
            <person name="Clum A."/>
            <person name="Lindquist E."/>
            <person name="Daum C."/>
            <person name="Ramamoorthy G.K."/>
            <person name="Gryganskyi A."/>
            <person name="Culley D."/>
            <person name="Magnuson J.K."/>
            <person name="James T.Y."/>
            <person name="O'Malley M.A."/>
            <person name="Stajich J.E."/>
            <person name="Spatafora J.W."/>
            <person name="Visel A."/>
            <person name="Grigoriev I.V."/>
        </authorList>
    </citation>
    <scope>NUCLEOTIDE SEQUENCE [LARGE SCALE GENOMIC DNA]</scope>
    <source>
        <strain evidence="1 2">NRRL 3301</strain>
    </source>
</reference>